<dbReference type="SUPFAM" id="SSF53383">
    <property type="entry name" value="PLP-dependent transferases"/>
    <property type="match status" value="1"/>
</dbReference>
<dbReference type="InterPro" id="IPR015424">
    <property type="entry name" value="PyrdxlP-dep_Trfase"/>
</dbReference>
<evidence type="ECO:0000256" key="1">
    <source>
        <dbReference type="ARBA" id="ARBA00022679"/>
    </source>
</evidence>
<dbReference type="EMBL" id="CADEPI010000293">
    <property type="protein sequence ID" value="CAB3383039.1"/>
    <property type="molecule type" value="Genomic_DNA"/>
</dbReference>
<dbReference type="EC" id="2.8.1.9" evidence="4"/>
<dbReference type="GO" id="GO:0006777">
    <property type="term" value="P:Mo-molybdopterin cofactor biosynthetic process"/>
    <property type="evidence" value="ECO:0007669"/>
    <property type="project" value="UniProtKB-UniRule"/>
</dbReference>
<keyword evidence="7" id="KW-1185">Reference proteome</keyword>
<feature type="modified residue" description="N6-(pyridoxal phosphate)lysine" evidence="4">
    <location>
        <position position="243"/>
    </location>
</feature>
<dbReference type="SUPFAM" id="SSF50800">
    <property type="entry name" value="PK beta-barrel domain-like"/>
    <property type="match status" value="1"/>
</dbReference>
<dbReference type="InterPro" id="IPR015421">
    <property type="entry name" value="PyrdxlP-dep_Trfase_major"/>
</dbReference>
<dbReference type="Proteomes" id="UP000494165">
    <property type="component" value="Unassembled WGS sequence"/>
</dbReference>
<dbReference type="GO" id="GO:0030170">
    <property type="term" value="F:pyridoxal phosphate binding"/>
    <property type="evidence" value="ECO:0007669"/>
    <property type="project" value="UniProtKB-UniRule"/>
</dbReference>
<evidence type="ECO:0000313" key="7">
    <source>
        <dbReference type="Proteomes" id="UP000494165"/>
    </source>
</evidence>
<organism evidence="6 7">
    <name type="scientific">Cloeon dipterum</name>
    <dbReference type="NCBI Taxonomy" id="197152"/>
    <lineage>
        <taxon>Eukaryota</taxon>
        <taxon>Metazoa</taxon>
        <taxon>Ecdysozoa</taxon>
        <taxon>Arthropoda</taxon>
        <taxon>Hexapoda</taxon>
        <taxon>Insecta</taxon>
        <taxon>Pterygota</taxon>
        <taxon>Palaeoptera</taxon>
        <taxon>Ephemeroptera</taxon>
        <taxon>Pisciforma</taxon>
        <taxon>Baetidae</taxon>
        <taxon>Cloeon</taxon>
    </lineage>
</organism>
<comment type="catalytic activity">
    <reaction evidence="4">
        <text>Mo-molybdopterin + L-cysteine + AH2 = thio-Mo-molybdopterin + L-alanine + A + H2O</text>
        <dbReference type="Rhea" id="RHEA:42636"/>
        <dbReference type="ChEBI" id="CHEBI:13193"/>
        <dbReference type="ChEBI" id="CHEBI:15377"/>
        <dbReference type="ChEBI" id="CHEBI:17499"/>
        <dbReference type="ChEBI" id="CHEBI:35235"/>
        <dbReference type="ChEBI" id="CHEBI:57972"/>
        <dbReference type="ChEBI" id="CHEBI:71302"/>
        <dbReference type="ChEBI" id="CHEBI:82685"/>
        <dbReference type="EC" id="2.8.1.9"/>
    </reaction>
</comment>
<dbReference type="PANTHER" id="PTHR14237:SF80">
    <property type="entry name" value="MOLYBDENUM COFACTOR SULFURASE"/>
    <property type="match status" value="1"/>
</dbReference>
<evidence type="ECO:0000256" key="4">
    <source>
        <dbReference type="HAMAP-Rule" id="MF_03050"/>
    </source>
</evidence>
<dbReference type="InterPro" id="IPR028886">
    <property type="entry name" value="MoCo_sulfurase"/>
</dbReference>
<sequence>MLHFLSRLSDIATSLKWDSREMDFEEVYDAQTRERLQREFSRLKDVAYLDHTGATLYPEGLVEAISSDLRINLYGNPHALNSSSRLSSDVVEQTRERVLSFFGTSSLKYDVIFTSGATQALAIVANCFSWRDGQAYAYFAESHTSVVGVRQVAAQRGAKIIPITQEKIESIFNENSPIGAVGGLFAFPGQCNFSGAKYPLEWVEKIRQRGDWSVLLDAASLAATSRLDLSSISPDFVCISFYKIFGLPTGLGALLVRLGAEERLEKNYFGGGTVLMALASGKLRHESRPVLHERFEDGTINFLDIVQLGQAFKYFANLIPGGMSSVEEHTFQLARYLFLSLRDLKHFNDKPLAVIYQDNNFKSKTQQGPIVNFNLKRANETFIGFSEVLHLCNLFNVHVRTGCFCNPGACQRHLKMTVDELEQQFEAGHVCGDAIDLLGGRPTGSVRASVGYCSTKEDMDALVGLVKKCFLETTPSKDRSDLRLENLETNASKEPRLSRLFLYPVKSCGAQEVQSWPLDHKGLVGDRGWMVATDASTPLTQKTCPRMCLIKPTLDLENNVLHLSFPGMSDVSISILNDRSSNDSSSSKICGVVVQMVDCGDQVAEWLSLALEISGLRLLQQWSDDLRKQKKGNANLSLSNQSQFLLVGLSSLASLEKQVAESAAEDECCEGENLLQRFRCNMIVTGWPAFEEKMLRVIKIGGVLLKSDGPCTRCQMVCIDQRKGDKTVEPLRTIAAAGQGKMQFGIYYSQFRSMRDNQNIFVGSPVKKIEVD</sequence>
<reference evidence="6 7" key="1">
    <citation type="submission" date="2020-04" db="EMBL/GenBank/DDBJ databases">
        <authorList>
            <person name="Alioto T."/>
            <person name="Alioto T."/>
            <person name="Gomez Garrido J."/>
        </authorList>
    </citation>
    <scope>NUCLEOTIDE SEQUENCE [LARGE SCALE GENOMIC DNA]</scope>
</reference>
<dbReference type="AlphaFoldDB" id="A0A8S1DPM5"/>
<comment type="function">
    <text evidence="4">Sulfurates the molybdenum cofactor. Sulfation of molybdenum is essential for xanthine dehydrogenase (XDH) and aldehyde oxidase (ADO) enzymes in which molybdenum cofactor is liganded by 1 oxygen and 1 sulfur atom in active form.</text>
</comment>
<dbReference type="GO" id="GO:0016829">
    <property type="term" value="F:lyase activity"/>
    <property type="evidence" value="ECO:0007669"/>
    <property type="project" value="UniProtKB-UniRule"/>
</dbReference>
<comment type="cofactor">
    <cofactor evidence="4">
        <name>pyridoxal 5'-phosphate</name>
        <dbReference type="ChEBI" id="CHEBI:597326"/>
    </cofactor>
</comment>
<feature type="active site" evidence="4">
    <location>
        <position position="405"/>
    </location>
</feature>
<dbReference type="PROSITE" id="PS51340">
    <property type="entry name" value="MOSC"/>
    <property type="match status" value="1"/>
</dbReference>
<gene>
    <name evidence="4" type="primary">mal</name>
    <name evidence="6" type="ORF">CLODIP_2_CD10782</name>
</gene>
<dbReference type="Pfam" id="PF03476">
    <property type="entry name" value="MOSC_N"/>
    <property type="match status" value="1"/>
</dbReference>
<evidence type="ECO:0000259" key="5">
    <source>
        <dbReference type="PROSITE" id="PS51340"/>
    </source>
</evidence>
<evidence type="ECO:0000313" key="6">
    <source>
        <dbReference type="EMBL" id="CAB3383039.1"/>
    </source>
</evidence>
<keyword evidence="3 4" id="KW-0501">Molybdenum cofactor biosynthesis</keyword>
<dbReference type="SUPFAM" id="SSF141673">
    <property type="entry name" value="MOSC N-terminal domain-like"/>
    <property type="match status" value="1"/>
</dbReference>
<comment type="caution">
    <text evidence="6">The sequence shown here is derived from an EMBL/GenBank/DDBJ whole genome shotgun (WGS) entry which is preliminary data.</text>
</comment>
<name>A0A8S1DPM5_9INSE</name>
<dbReference type="InterPro" id="IPR005303">
    <property type="entry name" value="MOCOS_middle"/>
</dbReference>
<dbReference type="InterPro" id="IPR000192">
    <property type="entry name" value="Aminotrans_V_dom"/>
</dbReference>
<keyword evidence="2 4" id="KW-0663">Pyridoxal phosphate</keyword>
<comment type="similarity">
    <text evidence="4">Belongs to the class-V pyridoxal-phosphate-dependent aminotransferase family. MOCOS subfamily.</text>
</comment>
<evidence type="ECO:0000256" key="3">
    <source>
        <dbReference type="ARBA" id="ARBA00023150"/>
    </source>
</evidence>
<keyword evidence="1 4" id="KW-0808">Transferase</keyword>
<dbReference type="OrthoDB" id="420046at2759"/>
<dbReference type="Pfam" id="PF00266">
    <property type="entry name" value="Aminotran_5"/>
    <property type="match status" value="1"/>
</dbReference>
<dbReference type="HAMAP" id="MF_03050">
    <property type="entry name" value="MOCOS"/>
    <property type="match status" value="1"/>
</dbReference>
<proteinExistence type="inferred from homology"/>
<protein>
    <recommendedName>
        <fullName evidence="4">Molybdenum cofactor sulfurase</fullName>
        <shortName evidence="4">MCS</shortName>
        <shortName evidence="4">MOS</shortName>
        <shortName evidence="4">MoCo sulfurase</shortName>
        <ecNumber evidence="4">2.8.1.9</ecNumber>
    </recommendedName>
    <alternativeName>
        <fullName evidence="4">Molybdenum cofactor sulfurtransferase</fullName>
    </alternativeName>
    <alternativeName>
        <fullName evidence="4">Protein maroon-like</fullName>
        <shortName evidence="4">Ma-l</shortName>
    </alternativeName>
</protein>
<dbReference type="Pfam" id="PF03473">
    <property type="entry name" value="MOSC"/>
    <property type="match status" value="1"/>
</dbReference>
<dbReference type="InterPro" id="IPR011037">
    <property type="entry name" value="Pyrv_Knase-like_insert_dom_sf"/>
</dbReference>
<dbReference type="GO" id="GO:0030151">
    <property type="term" value="F:molybdenum ion binding"/>
    <property type="evidence" value="ECO:0007669"/>
    <property type="project" value="UniProtKB-UniRule"/>
</dbReference>
<evidence type="ECO:0000256" key="2">
    <source>
        <dbReference type="ARBA" id="ARBA00022898"/>
    </source>
</evidence>
<feature type="domain" description="MOSC" evidence="5">
    <location>
        <begin position="616"/>
        <end position="769"/>
    </location>
</feature>
<dbReference type="GO" id="GO:0008265">
    <property type="term" value="F:molybdenum cofactor sulfurtransferase activity"/>
    <property type="evidence" value="ECO:0007669"/>
    <property type="project" value="UniProtKB-UniRule"/>
</dbReference>
<accession>A0A8S1DPM5</accession>
<dbReference type="InterPro" id="IPR005302">
    <property type="entry name" value="MoCF_Sase_C"/>
</dbReference>
<dbReference type="PANTHER" id="PTHR14237">
    <property type="entry name" value="MOLYBDOPTERIN COFACTOR SULFURASE MOSC"/>
    <property type="match status" value="1"/>
</dbReference>
<dbReference type="Gene3D" id="3.40.640.10">
    <property type="entry name" value="Type I PLP-dependent aspartate aminotransferase-like (Major domain)"/>
    <property type="match status" value="1"/>
</dbReference>